<dbReference type="RefSeq" id="WP_200116191.1">
    <property type="nucleotide sequence ID" value="NZ_JAEHOH010000020.1"/>
</dbReference>
<dbReference type="GO" id="GO:0046872">
    <property type="term" value="F:metal ion binding"/>
    <property type="evidence" value="ECO:0007669"/>
    <property type="project" value="UniProtKB-KW"/>
</dbReference>
<sequence>MTVQEPRTRAYLDHAATCPMPEPVLHDYVEALRAIGNPSSTHGHGQIAREALERSRETIARALGGDPAETILTSGGTESINTALKGIFWSRRKAGIGPVLLIAEGQHSATNEAAEWLESEQGAEVRWLPTDAEGVLQPAVLAAALAEEGAERVALVSIMWANNEVGSVWPVAELCAVAAACGVPVHVDAVAALGQVPVDFAASGAAALSVSAHKIGGPVGIGALMLGRRTEAMSILHGGSQQRSRSGTQNAAAAVAFARALALVTSGRATPDPARVAHLRRLRDRIVAGVRAAVPDAVLRGSDPAGDEDREQPRRIPANAHFTFPGCQGDSLVFLLDAAGISASVGSACGAGVVRTSHVLRSMGIPEEEAAGALRLTVGAGTTDAEVDALLAALPDAVARARAAGLS</sequence>
<evidence type="ECO:0000256" key="8">
    <source>
        <dbReference type="ARBA" id="ARBA00050776"/>
    </source>
</evidence>
<dbReference type="AlphaFoldDB" id="A0A934QBI2"/>
<evidence type="ECO:0000256" key="1">
    <source>
        <dbReference type="ARBA" id="ARBA00001933"/>
    </source>
</evidence>
<dbReference type="Proteomes" id="UP000608530">
    <property type="component" value="Unassembled WGS sequence"/>
</dbReference>
<evidence type="ECO:0000256" key="3">
    <source>
        <dbReference type="ARBA" id="ARBA00022679"/>
    </source>
</evidence>
<evidence type="ECO:0000313" key="11">
    <source>
        <dbReference type="Proteomes" id="UP000608530"/>
    </source>
</evidence>
<reference evidence="10" key="1">
    <citation type="submission" date="2020-12" db="EMBL/GenBank/DDBJ databases">
        <title>Leucobacter sp. CAS1, isolated from Chromium sludge.</title>
        <authorList>
            <person name="Xu Z."/>
        </authorList>
    </citation>
    <scope>NUCLEOTIDE SEQUENCE</scope>
    <source>
        <strain evidence="10">CSA1</strain>
    </source>
</reference>
<keyword evidence="4" id="KW-0479">Metal-binding</keyword>
<evidence type="ECO:0000256" key="4">
    <source>
        <dbReference type="ARBA" id="ARBA00022723"/>
    </source>
</evidence>
<dbReference type="PANTHER" id="PTHR11601:SF34">
    <property type="entry name" value="CYSTEINE DESULFURASE"/>
    <property type="match status" value="1"/>
</dbReference>
<comment type="cofactor">
    <cofactor evidence="1">
        <name>pyridoxal 5'-phosphate</name>
        <dbReference type="ChEBI" id="CHEBI:597326"/>
    </cofactor>
</comment>
<dbReference type="InterPro" id="IPR015422">
    <property type="entry name" value="PyrdxlP-dep_Trfase_small"/>
</dbReference>
<keyword evidence="5" id="KW-0663">Pyridoxal phosphate</keyword>
<evidence type="ECO:0000256" key="7">
    <source>
        <dbReference type="ARBA" id="ARBA00023014"/>
    </source>
</evidence>
<comment type="similarity">
    <text evidence="2">Belongs to the class-V pyridoxal-phosphate-dependent aminotransferase family. NifS/IscS subfamily.</text>
</comment>
<dbReference type="SUPFAM" id="SSF53383">
    <property type="entry name" value="PLP-dependent transferases"/>
    <property type="match status" value="1"/>
</dbReference>
<organism evidence="10 11">
    <name type="scientific">Leucobacter chromiisoli</name>
    <dbReference type="NCBI Taxonomy" id="2796471"/>
    <lineage>
        <taxon>Bacteria</taxon>
        <taxon>Bacillati</taxon>
        <taxon>Actinomycetota</taxon>
        <taxon>Actinomycetes</taxon>
        <taxon>Micrococcales</taxon>
        <taxon>Microbacteriaceae</taxon>
        <taxon>Leucobacter</taxon>
    </lineage>
</organism>
<accession>A0A934QBI2</accession>
<dbReference type="GO" id="GO:0031071">
    <property type="term" value="F:cysteine desulfurase activity"/>
    <property type="evidence" value="ECO:0007669"/>
    <property type="project" value="UniProtKB-EC"/>
</dbReference>
<dbReference type="Gene3D" id="3.40.640.10">
    <property type="entry name" value="Type I PLP-dependent aspartate aminotransferase-like (Major domain)"/>
    <property type="match status" value="1"/>
</dbReference>
<comment type="catalytic activity">
    <reaction evidence="8">
        <text>(sulfur carrier)-H + L-cysteine = (sulfur carrier)-SH + L-alanine</text>
        <dbReference type="Rhea" id="RHEA:43892"/>
        <dbReference type="Rhea" id="RHEA-COMP:14737"/>
        <dbReference type="Rhea" id="RHEA-COMP:14739"/>
        <dbReference type="ChEBI" id="CHEBI:29917"/>
        <dbReference type="ChEBI" id="CHEBI:35235"/>
        <dbReference type="ChEBI" id="CHEBI:57972"/>
        <dbReference type="ChEBI" id="CHEBI:64428"/>
        <dbReference type="EC" id="2.8.1.7"/>
    </reaction>
</comment>
<keyword evidence="6" id="KW-0408">Iron</keyword>
<keyword evidence="7" id="KW-0411">Iron-sulfur</keyword>
<gene>
    <name evidence="10" type="ORF">JD276_13525</name>
</gene>
<dbReference type="PIRSF" id="PIRSF005572">
    <property type="entry name" value="NifS"/>
    <property type="match status" value="1"/>
</dbReference>
<evidence type="ECO:0000256" key="2">
    <source>
        <dbReference type="ARBA" id="ARBA00006490"/>
    </source>
</evidence>
<evidence type="ECO:0000256" key="5">
    <source>
        <dbReference type="ARBA" id="ARBA00022898"/>
    </source>
</evidence>
<evidence type="ECO:0000256" key="6">
    <source>
        <dbReference type="ARBA" id="ARBA00023004"/>
    </source>
</evidence>
<keyword evidence="3" id="KW-0808">Transferase</keyword>
<proteinExistence type="inferred from homology"/>
<dbReference type="InterPro" id="IPR015421">
    <property type="entry name" value="PyrdxlP-dep_Trfase_major"/>
</dbReference>
<protein>
    <submittedName>
        <fullName evidence="10">Cysteine desulfurase</fullName>
    </submittedName>
</protein>
<dbReference type="InterPro" id="IPR015424">
    <property type="entry name" value="PyrdxlP-dep_Trfase"/>
</dbReference>
<dbReference type="Gene3D" id="1.10.260.50">
    <property type="match status" value="1"/>
</dbReference>
<dbReference type="PANTHER" id="PTHR11601">
    <property type="entry name" value="CYSTEINE DESULFURYLASE FAMILY MEMBER"/>
    <property type="match status" value="1"/>
</dbReference>
<feature type="domain" description="Aminotransferase class V" evidence="9">
    <location>
        <begin position="11"/>
        <end position="390"/>
    </location>
</feature>
<dbReference type="EMBL" id="JAEHOH010000020">
    <property type="protein sequence ID" value="MBK0420052.1"/>
    <property type="molecule type" value="Genomic_DNA"/>
</dbReference>
<evidence type="ECO:0000313" key="10">
    <source>
        <dbReference type="EMBL" id="MBK0420052.1"/>
    </source>
</evidence>
<dbReference type="InterPro" id="IPR016454">
    <property type="entry name" value="Cysteine_dSase"/>
</dbReference>
<dbReference type="Gene3D" id="3.90.1150.10">
    <property type="entry name" value="Aspartate Aminotransferase, domain 1"/>
    <property type="match status" value="1"/>
</dbReference>
<dbReference type="GO" id="GO:0051536">
    <property type="term" value="F:iron-sulfur cluster binding"/>
    <property type="evidence" value="ECO:0007669"/>
    <property type="project" value="UniProtKB-KW"/>
</dbReference>
<evidence type="ECO:0000259" key="9">
    <source>
        <dbReference type="Pfam" id="PF00266"/>
    </source>
</evidence>
<comment type="caution">
    <text evidence="10">The sequence shown here is derived from an EMBL/GenBank/DDBJ whole genome shotgun (WGS) entry which is preliminary data.</text>
</comment>
<dbReference type="InterPro" id="IPR000192">
    <property type="entry name" value="Aminotrans_V_dom"/>
</dbReference>
<dbReference type="Pfam" id="PF00266">
    <property type="entry name" value="Aminotran_5"/>
    <property type="match status" value="1"/>
</dbReference>
<name>A0A934QBI2_9MICO</name>
<keyword evidence="11" id="KW-1185">Reference proteome</keyword>